<evidence type="ECO:0000256" key="1">
    <source>
        <dbReference type="SAM" id="Phobius"/>
    </source>
</evidence>
<reference evidence="2 3" key="1">
    <citation type="journal article" date="2010" name="J. Bacteriol.">
        <title>Genome sequence of Lentisphaera araneosa HTCC2155T, the type species of the order Lentisphaerales in the phylum Lentisphaerae.</title>
        <authorList>
            <person name="Thrash J.C."/>
            <person name="Cho J.C."/>
            <person name="Vergin K.L."/>
            <person name="Morris R.M."/>
            <person name="Giovannoni S.J."/>
        </authorList>
    </citation>
    <scope>NUCLEOTIDE SEQUENCE [LARGE SCALE GENOMIC DNA]</scope>
    <source>
        <strain evidence="2 3">HTCC2155</strain>
    </source>
</reference>
<keyword evidence="3" id="KW-1185">Reference proteome</keyword>
<comment type="caution">
    <text evidence="2">The sequence shown here is derived from an EMBL/GenBank/DDBJ whole genome shotgun (WGS) entry which is preliminary data.</text>
</comment>
<organism evidence="2 3">
    <name type="scientific">Lentisphaera araneosa HTCC2155</name>
    <dbReference type="NCBI Taxonomy" id="313628"/>
    <lineage>
        <taxon>Bacteria</taxon>
        <taxon>Pseudomonadati</taxon>
        <taxon>Lentisphaerota</taxon>
        <taxon>Lentisphaeria</taxon>
        <taxon>Lentisphaerales</taxon>
        <taxon>Lentisphaeraceae</taxon>
        <taxon>Lentisphaera</taxon>
    </lineage>
</organism>
<protein>
    <submittedName>
        <fullName evidence="2">Uncharacterized protein</fullName>
    </submittedName>
</protein>
<gene>
    <name evidence="2" type="ORF">LNTAR_08424</name>
</gene>
<keyword evidence="1" id="KW-0812">Transmembrane</keyword>
<name>A6DHS6_9BACT</name>
<dbReference type="AlphaFoldDB" id="A6DHS6"/>
<dbReference type="STRING" id="313628.LNTAR_08424"/>
<proteinExistence type="predicted"/>
<keyword evidence="1" id="KW-0472">Membrane</keyword>
<dbReference type="Proteomes" id="UP000004947">
    <property type="component" value="Unassembled WGS sequence"/>
</dbReference>
<dbReference type="EMBL" id="ABCK01000004">
    <property type="protein sequence ID" value="EDM28580.1"/>
    <property type="molecule type" value="Genomic_DNA"/>
</dbReference>
<keyword evidence="1" id="KW-1133">Transmembrane helix</keyword>
<evidence type="ECO:0000313" key="2">
    <source>
        <dbReference type="EMBL" id="EDM28580.1"/>
    </source>
</evidence>
<evidence type="ECO:0000313" key="3">
    <source>
        <dbReference type="Proteomes" id="UP000004947"/>
    </source>
</evidence>
<dbReference type="RefSeq" id="WP_007277461.1">
    <property type="nucleotide sequence ID" value="NZ_ABCK01000004.1"/>
</dbReference>
<accession>A6DHS6</accession>
<feature type="transmembrane region" description="Helical" evidence="1">
    <location>
        <begin position="111"/>
        <end position="129"/>
    </location>
</feature>
<sequence>MKLETLEGVIIELDKSTQVSGTDRRSGLTHKARFKVGDERILLKTTSEANMQNGDRIKIVGLPDAGDFKAIVYKNLSNSWQSDQPKLGFAPFMLSLFIFFTATMSAFARPFIILCLIVGVVLFNLLKVYKTNKEAYSIMMSEES</sequence>